<gene>
    <name evidence="1" type="ORF">CPSG_09796</name>
</gene>
<protein>
    <submittedName>
        <fullName evidence="1">Predicted protein</fullName>
    </submittedName>
</protein>
<proteinExistence type="predicted"/>
<reference evidence="2" key="2">
    <citation type="submission" date="2010-03" db="EMBL/GenBank/DDBJ databases">
        <title>The genome sequence of Coccidioides posadasii strain Silveira.</title>
        <authorList>
            <consortium name="The Broad Institute Genome Sequencing Center for Infectious Disease"/>
            <person name="Neafsey D."/>
            <person name="Orbach M."/>
            <person name="Henn M.R."/>
            <person name="Cole G.T."/>
            <person name="Galgiani J."/>
            <person name="Gardner M.J."/>
            <person name="Kirkland T.N."/>
            <person name="Taylor J.W."/>
            <person name="Young S.K."/>
            <person name="Zeng Q."/>
            <person name="Koehrsen M."/>
            <person name="Alvarado L."/>
            <person name="Berlin A."/>
            <person name="Borenstein D."/>
            <person name="Chapman S.B."/>
            <person name="Chen Z."/>
            <person name="Engels R."/>
            <person name="Freedman E."/>
            <person name="Gellesch M."/>
            <person name="Goldberg J."/>
            <person name="Griggs A."/>
            <person name="Gujja S."/>
            <person name="Heilman E."/>
            <person name="Heiman D."/>
            <person name="Howarth C."/>
            <person name="Jen D."/>
            <person name="Larson L."/>
            <person name="Mehta T."/>
            <person name="Neiman D."/>
            <person name="Park D."/>
            <person name="Pearson M."/>
            <person name="Richards J."/>
            <person name="Roberts A."/>
            <person name="Saif S."/>
            <person name="Shea T."/>
            <person name="Shenoy N."/>
            <person name="Sisk P."/>
            <person name="Stolte C."/>
            <person name="Sykes S."/>
            <person name="Walk T."/>
            <person name="White J."/>
            <person name="Yandava C."/>
            <person name="Haas B."/>
            <person name="Nusbaum C."/>
            <person name="Birren B."/>
        </authorList>
    </citation>
    <scope>NUCLEOTIDE SEQUENCE [LARGE SCALE GENOMIC DNA]</scope>
    <source>
        <strain evidence="2">RMSCC 757 / Silveira</strain>
    </source>
</reference>
<dbReference type="VEuPathDB" id="FungiDB:CPSG_09796"/>
<dbReference type="EMBL" id="GL636513">
    <property type="protein sequence ID" value="EFW13582.1"/>
    <property type="molecule type" value="Genomic_DNA"/>
</dbReference>
<dbReference type="Proteomes" id="UP000002497">
    <property type="component" value="Unassembled WGS sequence"/>
</dbReference>
<dbReference type="AlphaFoldDB" id="E9DIZ7"/>
<sequence>MAAQDDPGRPTIEVLGLVSFRWMYDCNSRSERVSTARGGLRSMGVEGKVCIHGWISCIGPTKYRAIDYITRFFPRRVPGKSKRAA</sequence>
<keyword evidence="2" id="KW-1185">Reference proteome</keyword>
<organism evidence="2">
    <name type="scientific">Coccidioides posadasii (strain RMSCC 757 / Silveira)</name>
    <name type="common">Valley fever fungus</name>
    <dbReference type="NCBI Taxonomy" id="443226"/>
    <lineage>
        <taxon>Eukaryota</taxon>
        <taxon>Fungi</taxon>
        <taxon>Dikarya</taxon>
        <taxon>Ascomycota</taxon>
        <taxon>Pezizomycotina</taxon>
        <taxon>Eurotiomycetes</taxon>
        <taxon>Eurotiomycetidae</taxon>
        <taxon>Onygenales</taxon>
        <taxon>Onygenaceae</taxon>
        <taxon>Coccidioides</taxon>
    </lineage>
</organism>
<evidence type="ECO:0000313" key="1">
    <source>
        <dbReference type="EMBL" id="EFW13582.1"/>
    </source>
</evidence>
<name>E9DIZ7_COCPS</name>
<accession>E9DIZ7</accession>
<reference evidence="2" key="1">
    <citation type="journal article" date="2010" name="Genome Res.">
        <title>Population genomic sequencing of Coccidioides fungi reveals recent hybridization and transposon control.</title>
        <authorList>
            <person name="Neafsey D.E."/>
            <person name="Barker B.M."/>
            <person name="Sharpton T.J."/>
            <person name="Stajich J.E."/>
            <person name="Park D.J."/>
            <person name="Whiston E."/>
            <person name="Hung C.-Y."/>
            <person name="McMahan C."/>
            <person name="White J."/>
            <person name="Sykes S."/>
            <person name="Heiman D."/>
            <person name="Young S."/>
            <person name="Zeng Q."/>
            <person name="Abouelleil A."/>
            <person name="Aftuck L."/>
            <person name="Bessette D."/>
            <person name="Brown A."/>
            <person name="FitzGerald M."/>
            <person name="Lui A."/>
            <person name="Macdonald J.P."/>
            <person name="Priest M."/>
            <person name="Orbach M.J."/>
            <person name="Galgiani J.N."/>
            <person name="Kirkland T.N."/>
            <person name="Cole G.T."/>
            <person name="Birren B.W."/>
            <person name="Henn M.R."/>
            <person name="Taylor J.W."/>
            <person name="Rounsley S.D."/>
        </authorList>
    </citation>
    <scope>NUCLEOTIDE SEQUENCE [LARGE SCALE GENOMIC DNA]</scope>
    <source>
        <strain evidence="2">RMSCC 757 / Silveira</strain>
    </source>
</reference>
<dbReference type="HOGENOM" id="CLU_2512463_0_0_1"/>
<evidence type="ECO:0000313" key="2">
    <source>
        <dbReference type="Proteomes" id="UP000002497"/>
    </source>
</evidence>